<evidence type="ECO:0000313" key="2">
    <source>
        <dbReference type="Proteomes" id="UP000887565"/>
    </source>
</evidence>
<name>A0A915KUG8_ROMCU</name>
<dbReference type="AlphaFoldDB" id="A0A915KUG8"/>
<dbReference type="PANTHER" id="PTHR47163">
    <property type="entry name" value="DDE_TNP_IS1595 DOMAIN-CONTAINING PROTEIN"/>
    <property type="match status" value="1"/>
</dbReference>
<feature type="domain" description="ISXO2-like transposase" evidence="1">
    <location>
        <begin position="11"/>
        <end position="177"/>
    </location>
</feature>
<evidence type="ECO:0000313" key="3">
    <source>
        <dbReference type="WBParaSite" id="nRc.2.0.1.t42116-RA"/>
    </source>
</evidence>
<sequence length="196" mass="22176">MLANILNNVPLMGGPNEIVEIEESYFRGRRKPAGNGAGRMFLGNLVGPARRNYGAVVDGPWIFGLVQKRQDNKLDHRFFQVMGHDANTLNLIIQRNVAPGTMIRSDKWAAYNGLGALNYIHKMVNHSLFFVDPVTRINTQQIETSWGAAKMIIMWKMGGTSHNLLLGHMAEFWWRGLNKDNAFNVILNELPQNYPI</sequence>
<accession>A0A915KUG8</accession>
<dbReference type="InterPro" id="IPR053164">
    <property type="entry name" value="IS1016-like_transposase"/>
</dbReference>
<dbReference type="Proteomes" id="UP000887565">
    <property type="component" value="Unplaced"/>
</dbReference>
<keyword evidence="2" id="KW-1185">Reference proteome</keyword>
<dbReference type="Pfam" id="PF12762">
    <property type="entry name" value="DDE_Tnp_IS1595"/>
    <property type="match status" value="1"/>
</dbReference>
<dbReference type="InterPro" id="IPR024445">
    <property type="entry name" value="Tnp_ISXO2-like"/>
</dbReference>
<dbReference type="WBParaSite" id="nRc.2.0.1.t42116-RA">
    <property type="protein sequence ID" value="nRc.2.0.1.t42116-RA"/>
    <property type="gene ID" value="nRc.2.0.1.g42116"/>
</dbReference>
<dbReference type="SMART" id="SM01126">
    <property type="entry name" value="DDE_Tnp_IS1595"/>
    <property type="match status" value="1"/>
</dbReference>
<proteinExistence type="predicted"/>
<organism evidence="2 3">
    <name type="scientific">Romanomermis culicivorax</name>
    <name type="common">Nematode worm</name>
    <dbReference type="NCBI Taxonomy" id="13658"/>
    <lineage>
        <taxon>Eukaryota</taxon>
        <taxon>Metazoa</taxon>
        <taxon>Ecdysozoa</taxon>
        <taxon>Nematoda</taxon>
        <taxon>Enoplea</taxon>
        <taxon>Dorylaimia</taxon>
        <taxon>Mermithida</taxon>
        <taxon>Mermithoidea</taxon>
        <taxon>Mermithidae</taxon>
        <taxon>Romanomermis</taxon>
    </lineage>
</organism>
<dbReference type="PANTHER" id="PTHR47163:SF3">
    <property type="entry name" value="PROTEIN CBG18017"/>
    <property type="match status" value="1"/>
</dbReference>
<protein>
    <submittedName>
        <fullName evidence="3">ISXO2-like transposase domain-containing protein</fullName>
    </submittedName>
</protein>
<dbReference type="OMA" id="KWAAYNG"/>
<evidence type="ECO:0000259" key="1">
    <source>
        <dbReference type="SMART" id="SM01126"/>
    </source>
</evidence>
<reference evidence="3" key="1">
    <citation type="submission" date="2022-11" db="UniProtKB">
        <authorList>
            <consortium name="WormBaseParasite"/>
        </authorList>
    </citation>
    <scope>IDENTIFICATION</scope>
</reference>